<evidence type="ECO:0000313" key="2">
    <source>
        <dbReference type="Proteomes" id="UP000790347"/>
    </source>
</evidence>
<keyword evidence="2" id="KW-1185">Reference proteome</keyword>
<comment type="caution">
    <text evidence="1">The sequence shown here is derived from an EMBL/GenBank/DDBJ whole genome shotgun (WGS) entry which is preliminary data.</text>
</comment>
<proteinExistence type="predicted"/>
<reference evidence="1" key="2">
    <citation type="journal article" date="2022" name="Res Sq">
        <title>Comparative Genomics Reveals Insights into the Divergent Evolution of Astigmatic Mites and Household Pest Adaptations.</title>
        <authorList>
            <person name="Xiong Q."/>
            <person name="Wan A.T.-Y."/>
            <person name="Liu X.-Y."/>
            <person name="Fung C.S.-H."/>
            <person name="Xiao X."/>
            <person name="Malainual N."/>
            <person name="Hou J."/>
            <person name="Wang L."/>
            <person name="Wang M."/>
            <person name="Yang K."/>
            <person name="Cui Y."/>
            <person name="Leung E."/>
            <person name="Nong W."/>
            <person name="Shin S.-K."/>
            <person name="Au S."/>
            <person name="Jeong K.Y."/>
            <person name="Chew F.T."/>
            <person name="Hui J."/>
            <person name="Leung T.F."/>
            <person name="Tungtrongchitr A."/>
            <person name="Zhong N."/>
            <person name="Liu Z."/>
            <person name="Tsui S."/>
        </authorList>
    </citation>
    <scope>NUCLEOTIDE SEQUENCE</scope>
    <source>
        <strain evidence="1">Derf</strain>
        <tissue evidence="1">Whole organism</tissue>
    </source>
</reference>
<reference evidence="1" key="1">
    <citation type="submission" date="2013-05" db="EMBL/GenBank/DDBJ databases">
        <authorList>
            <person name="Yim A.K.Y."/>
            <person name="Chan T.F."/>
            <person name="Ji K.M."/>
            <person name="Liu X.Y."/>
            <person name="Zhou J.W."/>
            <person name="Li R.Q."/>
            <person name="Yang K.Y."/>
            <person name="Li J."/>
            <person name="Li M."/>
            <person name="Law P.T.W."/>
            <person name="Wu Y.L."/>
            <person name="Cai Z.L."/>
            <person name="Qin H."/>
            <person name="Bao Y."/>
            <person name="Leung R.K.K."/>
            <person name="Ng P.K.S."/>
            <person name="Zou J."/>
            <person name="Zhong X.J."/>
            <person name="Ran P.X."/>
            <person name="Zhong N.S."/>
            <person name="Liu Z.G."/>
            <person name="Tsui S.K.W."/>
        </authorList>
    </citation>
    <scope>NUCLEOTIDE SEQUENCE</scope>
    <source>
        <strain evidence="1">Derf</strain>
        <tissue evidence="1">Whole organism</tissue>
    </source>
</reference>
<sequence>MAMANLQFPRIEYEFDVAMLMVMNTLRRTTIALLLSGLHDTTTKQPLSGLVIDFISFDFISLHLGWASYNVCVNRMRQNIAQTSSSPY</sequence>
<name>A0A922KYT1_DERFA</name>
<gene>
    <name evidence="1" type="ORF">DERF_010942</name>
</gene>
<evidence type="ECO:0000313" key="1">
    <source>
        <dbReference type="EMBL" id="KAH9506200.1"/>
    </source>
</evidence>
<dbReference type="AlphaFoldDB" id="A0A922KYT1"/>
<dbReference type="Proteomes" id="UP000790347">
    <property type="component" value="Unassembled WGS sequence"/>
</dbReference>
<accession>A0A922KYT1</accession>
<organism evidence="1 2">
    <name type="scientific">Dermatophagoides farinae</name>
    <name type="common">American house dust mite</name>
    <dbReference type="NCBI Taxonomy" id="6954"/>
    <lineage>
        <taxon>Eukaryota</taxon>
        <taxon>Metazoa</taxon>
        <taxon>Ecdysozoa</taxon>
        <taxon>Arthropoda</taxon>
        <taxon>Chelicerata</taxon>
        <taxon>Arachnida</taxon>
        <taxon>Acari</taxon>
        <taxon>Acariformes</taxon>
        <taxon>Sarcoptiformes</taxon>
        <taxon>Astigmata</taxon>
        <taxon>Psoroptidia</taxon>
        <taxon>Analgoidea</taxon>
        <taxon>Pyroglyphidae</taxon>
        <taxon>Dermatophagoidinae</taxon>
        <taxon>Dermatophagoides</taxon>
    </lineage>
</organism>
<dbReference type="EMBL" id="ASGP02000005">
    <property type="protein sequence ID" value="KAH9506200.1"/>
    <property type="molecule type" value="Genomic_DNA"/>
</dbReference>
<protein>
    <submittedName>
        <fullName evidence="1">Uncharacterized protein</fullName>
    </submittedName>
</protein>